<keyword evidence="1" id="KW-1133">Transmembrane helix</keyword>
<organism evidence="2 3">
    <name type="scientific">Pontibacter korlensis</name>
    <dbReference type="NCBI Taxonomy" id="400092"/>
    <lineage>
        <taxon>Bacteria</taxon>
        <taxon>Pseudomonadati</taxon>
        <taxon>Bacteroidota</taxon>
        <taxon>Cytophagia</taxon>
        <taxon>Cytophagales</taxon>
        <taxon>Hymenobacteraceae</taxon>
        <taxon>Pontibacter</taxon>
    </lineage>
</organism>
<dbReference type="EMBL" id="CP009621">
    <property type="protein sequence ID" value="AKD03298.1"/>
    <property type="molecule type" value="Genomic_DNA"/>
</dbReference>
<keyword evidence="3" id="KW-1185">Reference proteome</keyword>
<dbReference type="HOGENOM" id="CLU_1925638_0_0_10"/>
<dbReference type="KEGG" id="pko:PKOR_09400"/>
<reference evidence="2 3" key="1">
    <citation type="journal article" date="2015" name="Sci. Rep.">
        <title>Unraveling adaptation of Pontibacter korlensis to radiation and infertility in desert through complete genome and comparative transcriptomic analysis.</title>
        <authorList>
            <person name="Dai J."/>
            <person name="Dai W."/>
            <person name="Qiu C."/>
            <person name="Yang Z."/>
            <person name="Zhang Y."/>
            <person name="Zhou M."/>
            <person name="Zhang L."/>
            <person name="Fang C."/>
            <person name="Gao Q."/>
            <person name="Yang Q."/>
            <person name="Li X."/>
            <person name="Wang Z."/>
            <person name="Wang Z."/>
            <person name="Jia Z."/>
            <person name="Chen X."/>
        </authorList>
    </citation>
    <scope>NUCLEOTIDE SEQUENCE [LARGE SCALE GENOMIC DNA]</scope>
    <source>
        <strain evidence="2 3">X14-1T</strain>
    </source>
</reference>
<keyword evidence="1" id="KW-0812">Transmembrane</keyword>
<evidence type="ECO:0000313" key="2">
    <source>
        <dbReference type="EMBL" id="AKD03298.1"/>
    </source>
</evidence>
<evidence type="ECO:0000313" key="3">
    <source>
        <dbReference type="Proteomes" id="UP000033109"/>
    </source>
</evidence>
<accession>A0A0E3ZG66</accession>
<name>A0A0E3ZG66_9BACT</name>
<dbReference type="PATRIC" id="fig|400092.3.peg.2065"/>
<feature type="transmembrane region" description="Helical" evidence="1">
    <location>
        <begin position="21"/>
        <end position="38"/>
    </location>
</feature>
<feature type="transmembrane region" description="Helical" evidence="1">
    <location>
        <begin position="83"/>
        <end position="100"/>
    </location>
</feature>
<feature type="transmembrane region" description="Helical" evidence="1">
    <location>
        <begin position="106"/>
        <end position="127"/>
    </location>
</feature>
<feature type="transmembrane region" description="Helical" evidence="1">
    <location>
        <begin position="44"/>
        <end position="62"/>
    </location>
</feature>
<keyword evidence="1" id="KW-0472">Membrane</keyword>
<sequence length="131" mass="14714">MKSLILYGREELKSIGKADNLIRLGLLIVSIFVGANKYGSLATAETIFVFYSAISLFAIAFSGRKIFTQKNLRKSNSIEQGRLFYHLISIIIVLSGLLYFQSRTAYIFTAAFTIIFCFVAVVSMLLIKPKR</sequence>
<dbReference type="AlphaFoldDB" id="A0A0E3ZG66"/>
<dbReference type="Proteomes" id="UP000033109">
    <property type="component" value="Chromosome"/>
</dbReference>
<protein>
    <submittedName>
        <fullName evidence="2">Uncharacterized protein</fullName>
    </submittedName>
</protein>
<dbReference type="STRING" id="400092.PKOR_09400"/>
<proteinExistence type="predicted"/>
<dbReference type="OrthoDB" id="9926734at2"/>
<evidence type="ECO:0000256" key="1">
    <source>
        <dbReference type="SAM" id="Phobius"/>
    </source>
</evidence>
<dbReference type="RefSeq" id="WP_046310333.1">
    <property type="nucleotide sequence ID" value="NZ_CBCSCY010000072.1"/>
</dbReference>
<gene>
    <name evidence="2" type="ORF">PKOR_09400</name>
</gene>